<protein>
    <submittedName>
        <fullName evidence="2">Uncharacterized protein</fullName>
    </submittedName>
</protein>
<accession>A0A9P5D332</accession>
<comment type="caution">
    <text evidence="2">The sequence shown here is derived from an EMBL/GenBank/DDBJ whole genome shotgun (WGS) entry which is preliminary data.</text>
</comment>
<dbReference type="EMBL" id="JAANYQ010000010">
    <property type="protein sequence ID" value="KAF4122116.1"/>
    <property type="molecule type" value="Genomic_DNA"/>
</dbReference>
<name>A0A9P5D332_9HYPO</name>
<dbReference type="GeneID" id="55973932"/>
<feature type="region of interest" description="Disordered" evidence="1">
    <location>
        <begin position="560"/>
        <end position="584"/>
    </location>
</feature>
<dbReference type="AlphaFoldDB" id="A0A9P5D332"/>
<dbReference type="Proteomes" id="UP000749293">
    <property type="component" value="Unassembled WGS sequence"/>
</dbReference>
<feature type="region of interest" description="Disordered" evidence="1">
    <location>
        <begin position="1"/>
        <end position="296"/>
    </location>
</feature>
<feature type="compositionally biased region" description="Polar residues" evidence="1">
    <location>
        <begin position="110"/>
        <end position="122"/>
    </location>
</feature>
<feature type="region of interest" description="Disordered" evidence="1">
    <location>
        <begin position="429"/>
        <end position="479"/>
    </location>
</feature>
<evidence type="ECO:0000313" key="3">
    <source>
        <dbReference type="Proteomes" id="UP000749293"/>
    </source>
</evidence>
<organism evidence="2 3">
    <name type="scientific">Geosmithia morbida</name>
    <dbReference type="NCBI Taxonomy" id="1094350"/>
    <lineage>
        <taxon>Eukaryota</taxon>
        <taxon>Fungi</taxon>
        <taxon>Dikarya</taxon>
        <taxon>Ascomycota</taxon>
        <taxon>Pezizomycotina</taxon>
        <taxon>Sordariomycetes</taxon>
        <taxon>Hypocreomycetidae</taxon>
        <taxon>Hypocreales</taxon>
        <taxon>Bionectriaceae</taxon>
        <taxon>Geosmithia</taxon>
    </lineage>
</organism>
<feature type="compositionally biased region" description="Basic and acidic residues" evidence="1">
    <location>
        <begin position="72"/>
        <end position="85"/>
    </location>
</feature>
<dbReference type="OrthoDB" id="5232891at2759"/>
<feature type="compositionally biased region" description="Pro residues" evidence="1">
    <location>
        <begin position="124"/>
        <end position="143"/>
    </location>
</feature>
<feature type="compositionally biased region" description="Polar residues" evidence="1">
    <location>
        <begin position="348"/>
        <end position="366"/>
    </location>
</feature>
<feature type="compositionally biased region" description="Low complexity" evidence="1">
    <location>
        <begin position="144"/>
        <end position="156"/>
    </location>
</feature>
<feature type="compositionally biased region" description="Low complexity" evidence="1">
    <location>
        <begin position="1"/>
        <end position="19"/>
    </location>
</feature>
<dbReference type="RefSeq" id="XP_035320768.1">
    <property type="nucleotide sequence ID" value="XM_035469674.1"/>
</dbReference>
<proteinExistence type="predicted"/>
<feature type="compositionally biased region" description="Low complexity" evidence="1">
    <location>
        <begin position="165"/>
        <end position="179"/>
    </location>
</feature>
<evidence type="ECO:0000256" key="1">
    <source>
        <dbReference type="SAM" id="MobiDB-lite"/>
    </source>
</evidence>
<reference evidence="2" key="1">
    <citation type="submission" date="2020-03" db="EMBL/GenBank/DDBJ databases">
        <title>Site-based positive gene gene selection in Geosmithia morbida across the United States reveals a broad range of putative effectors and factors for local host and environmental adapation.</title>
        <authorList>
            <person name="Onufrak A."/>
            <person name="Murdoch R.W."/>
            <person name="Gazis R."/>
            <person name="Huff M."/>
            <person name="Staton M."/>
            <person name="Klingeman W."/>
            <person name="Hadziabdic D."/>
        </authorList>
    </citation>
    <scope>NUCLEOTIDE SEQUENCE</scope>
    <source>
        <strain evidence="2">1262</strain>
    </source>
</reference>
<evidence type="ECO:0000313" key="2">
    <source>
        <dbReference type="EMBL" id="KAF4122116.1"/>
    </source>
</evidence>
<feature type="compositionally biased region" description="Polar residues" evidence="1">
    <location>
        <begin position="429"/>
        <end position="441"/>
    </location>
</feature>
<sequence length="584" mass="62580">MSRSAAPATSPDAAAAAAAMTKPLPHSPLTVGPRDGGSPGHHQMPPPQQGQDQQDGLAYGLDGSPPILGLTRSHDHDREEGDRRQPPPPTLPPEECRAPAAGPSLLRLWPSSQIPETWQSIETSPPPPASGPAASPPTPPTPAPADAASSRRSSTATRRRLQKPAPSSIASSSNRASHATGSAAAPSPTLECGGGPGGPTLTSTQTRVTPGDVGTCQTPAQHHQPCIPDLGDSKWSQYLDYTGLANNDGSQDPHHRPHPLPLRRQTSSASSSHRKTLSKRGFLSPSLKIGQLDGSAPRRREIRVIKKRASIELIAEQYQAVLESRDRKEEEAAAAAGGDLEYPDGSRPTMTADGQQRGQDSTTQESGLALERLKPTCFDAAQDTPPQDGQEVVFDLPIHAPDEPDLSPASDGTFVAFEEDAIYFKPISFSTTLEPSPSPERQSFEDDRPLPPTPTSTTHHQHRQQQRSRAQSQSDPGSALQTCIAMLVRELTSAMPSPSPSPSPALQIGAMIEAYERLRDQTETTASSGLSDVEQRNVRSMFDCWLAALHTMHRSFTRKSDESERLHHQELMPEGNGLSKARIT</sequence>
<gene>
    <name evidence="2" type="ORF">GMORB2_7709</name>
</gene>
<feature type="region of interest" description="Disordered" evidence="1">
    <location>
        <begin position="329"/>
        <end position="366"/>
    </location>
</feature>
<keyword evidence="3" id="KW-1185">Reference proteome</keyword>
<feature type="compositionally biased region" description="Basic and acidic residues" evidence="1">
    <location>
        <begin position="560"/>
        <end position="571"/>
    </location>
</feature>